<feature type="transmembrane region" description="Helical" evidence="1">
    <location>
        <begin position="92"/>
        <end position="116"/>
    </location>
</feature>
<keyword evidence="1" id="KW-1133">Transmembrane helix</keyword>
<dbReference type="Proteomes" id="UP000324585">
    <property type="component" value="Unassembled WGS sequence"/>
</dbReference>
<dbReference type="GO" id="GO:0016787">
    <property type="term" value="F:hydrolase activity"/>
    <property type="evidence" value="ECO:0007669"/>
    <property type="project" value="UniProtKB-ARBA"/>
</dbReference>
<dbReference type="Gene3D" id="3.40.720.10">
    <property type="entry name" value="Alkaline Phosphatase, subunit A"/>
    <property type="match status" value="1"/>
</dbReference>
<evidence type="ECO:0000313" key="3">
    <source>
        <dbReference type="Proteomes" id="UP000324585"/>
    </source>
</evidence>
<evidence type="ECO:0000313" key="2">
    <source>
        <dbReference type="EMBL" id="KAA8499976.1"/>
    </source>
</evidence>
<gene>
    <name evidence="2" type="ORF">FVE85_7561</name>
</gene>
<sequence length="599" mass="65979">MAGASLAATVSLQVYRLCPRRLMAHDFAAGRAHGGASAHQVANGGEHEDEVIPISTEELQDDDSDFERTALFNDGVSSCKPNAAGHANVRGWWWWLSWLVLLCVLLSSGFACRFLWQALFPMPASGAESDLETALTSLPRDGRRLTILISIDGFRNEYFDRKRSSSDRPLAPALHALARHGLRATRGMQPVFPSSTFPNHWALVTGLRPERSGIFSNVMYDPDTGDWFDKGTSLQGNQEHWWRGEPIWQTLRAQVSGARSAVYFWPGSEISNSQFSPPDYIPAHTYSSDVPYRTRVDQLVQWIGKADGNVSFASLYLNGVDHAGHEFGPFSAQVDDAIAEADQAIARLVKALSALKTIGPVNYIVVSDHGMTETSSARTLDLDEIFPDQKSVLVVDVSPICLLYPVQVSKQEAMQRISTYLHDNDGKEPTTGSRRSRELLENFQVFGSPAALPARFHVGDIDLWPPITILPALGWSVKYDKFKIGGRMDGNGSFGPEFADRAAKEVISGSHGYDNQETDMQALFIASGHSIRGQNKGSTSAAEGIRSVDVYCILSSSRTHSRQVDASFWLSKLSSSCPMTVPFRSRSNARRQCYVIVSC</sequence>
<evidence type="ECO:0000256" key="1">
    <source>
        <dbReference type="SAM" id="Phobius"/>
    </source>
</evidence>
<name>A0A5J4Z887_PORPP</name>
<protein>
    <submittedName>
        <fullName evidence="2">Ectonucleotide pyrophosphatase/phosphodiesterase family member 1</fullName>
    </submittedName>
</protein>
<keyword evidence="1" id="KW-0472">Membrane</keyword>
<keyword evidence="3" id="KW-1185">Reference proteome</keyword>
<dbReference type="InterPro" id="IPR002591">
    <property type="entry name" value="Phosphodiest/P_Trfase"/>
</dbReference>
<organism evidence="2 3">
    <name type="scientific">Porphyridium purpureum</name>
    <name type="common">Red alga</name>
    <name type="synonym">Porphyridium cruentum</name>
    <dbReference type="NCBI Taxonomy" id="35688"/>
    <lineage>
        <taxon>Eukaryota</taxon>
        <taxon>Rhodophyta</taxon>
        <taxon>Bangiophyceae</taxon>
        <taxon>Porphyridiales</taxon>
        <taxon>Porphyridiaceae</taxon>
        <taxon>Porphyridium</taxon>
    </lineage>
</organism>
<dbReference type="SUPFAM" id="SSF53649">
    <property type="entry name" value="Alkaline phosphatase-like"/>
    <property type="match status" value="1"/>
</dbReference>
<dbReference type="CDD" id="cd16018">
    <property type="entry name" value="Enpp"/>
    <property type="match status" value="1"/>
</dbReference>
<accession>A0A5J4Z887</accession>
<dbReference type="InterPro" id="IPR017850">
    <property type="entry name" value="Alkaline_phosphatase_core_sf"/>
</dbReference>
<dbReference type="EMBL" id="VRMN01000001">
    <property type="protein sequence ID" value="KAA8499976.1"/>
    <property type="molecule type" value="Genomic_DNA"/>
</dbReference>
<reference evidence="3" key="1">
    <citation type="journal article" date="2019" name="Nat. Commun.">
        <title>Expansion of phycobilisome linker gene families in mesophilic red algae.</title>
        <authorList>
            <person name="Lee J."/>
            <person name="Kim D."/>
            <person name="Bhattacharya D."/>
            <person name="Yoon H.S."/>
        </authorList>
    </citation>
    <scope>NUCLEOTIDE SEQUENCE [LARGE SCALE GENOMIC DNA]</scope>
    <source>
        <strain evidence="3">CCMP 1328</strain>
    </source>
</reference>
<dbReference type="OrthoDB" id="415411at2759"/>
<dbReference type="AlphaFoldDB" id="A0A5J4Z887"/>
<dbReference type="PANTHER" id="PTHR10151:SF120">
    <property type="entry name" value="BIS(5'-ADENOSYL)-TRIPHOSPHATASE"/>
    <property type="match status" value="1"/>
</dbReference>
<comment type="caution">
    <text evidence="2">The sequence shown here is derived from an EMBL/GenBank/DDBJ whole genome shotgun (WGS) entry which is preliminary data.</text>
</comment>
<proteinExistence type="predicted"/>
<dbReference type="Pfam" id="PF01663">
    <property type="entry name" value="Phosphodiest"/>
    <property type="match status" value="1"/>
</dbReference>
<dbReference type="PANTHER" id="PTHR10151">
    <property type="entry name" value="ECTONUCLEOTIDE PYROPHOSPHATASE/PHOSPHODIESTERASE"/>
    <property type="match status" value="1"/>
</dbReference>
<keyword evidence="1" id="KW-0812">Transmembrane</keyword>